<dbReference type="InterPro" id="IPR025266">
    <property type="entry name" value="TerB_N"/>
</dbReference>
<feature type="domain" description="TerB-C" evidence="3">
    <location>
        <begin position="394"/>
        <end position="531"/>
    </location>
</feature>
<gene>
    <name evidence="4" type="ORF">N425_14615</name>
</gene>
<feature type="domain" description="TerB N-terminal" evidence="2">
    <location>
        <begin position="87"/>
        <end position="280"/>
    </location>
</feature>
<dbReference type="PATRIC" id="fig|1411148.3.peg.2468"/>
<proteinExistence type="predicted"/>
<evidence type="ECO:0000313" key="4">
    <source>
        <dbReference type="EMBL" id="ETK00540.1"/>
    </source>
</evidence>
<evidence type="ECO:0000256" key="1">
    <source>
        <dbReference type="SAM" id="MobiDB-lite"/>
    </source>
</evidence>
<dbReference type="AlphaFoldDB" id="W2C038"/>
<evidence type="ECO:0000259" key="3">
    <source>
        <dbReference type="Pfam" id="PF15615"/>
    </source>
</evidence>
<sequence>MDEYSDGNYYTDQPLPQETVPENALTEEESKKRAAILEEVQQEVGRMLGSVSWTPGLEMPSLEDVNKAPEKILELWRICRRTQWSPTRNRDFYSQAIYASDCEDNVSRIELFFAYNPVYQDMNLAQMRSYFTLRAGWRRGEYPQNISISYVYVYVYELLMQVGTWLPDDGLKKLEQIRDNYGPLDAKLLRNMKEWLKDYVTFYGMIDMAETYFAEEQAEDVAVEVLENLDDSDDVELFEAVAPLSAYHIKDSRLYKRHEELVTTIGGRIIRKAAPILEERYGQSIRRVLVGLRKYLPRPMFYSAVFYRRYPYRKRYYPFTENRYFTCIKGSWTKETFCNALDGERRGEVLGRLMQEMDRQLRARMKGEGKLTKRMNDRTLEAVVEREVERYWAEQQEAERQAKLDAVKVDRSRFDRIRSDADVVREALLTDDDRAEAAPLTVTHTPQPEPIPQPSPEPEPAAVSAFTDQERRFLHLLIEGGDWAGYLRDIRVPMGVMVDGINEKMMEAVQDVVIADRGNGPEVIDDYLDDLVRRI</sequence>
<name>W2C038_9BACT</name>
<evidence type="ECO:0000313" key="5">
    <source>
        <dbReference type="Proteomes" id="UP000018837"/>
    </source>
</evidence>
<dbReference type="Pfam" id="PF13208">
    <property type="entry name" value="TerB_N"/>
    <property type="match status" value="1"/>
</dbReference>
<dbReference type="Proteomes" id="UP000018837">
    <property type="component" value="Unassembled WGS sequence"/>
</dbReference>
<dbReference type="Pfam" id="PF15615">
    <property type="entry name" value="TerB_C"/>
    <property type="match status" value="1"/>
</dbReference>
<evidence type="ECO:0008006" key="6">
    <source>
        <dbReference type="Google" id="ProtNLM"/>
    </source>
</evidence>
<comment type="caution">
    <text evidence="4">The sequence shown here is derived from an EMBL/GenBank/DDBJ whole genome shotgun (WGS) entry which is preliminary data.</text>
</comment>
<protein>
    <recommendedName>
        <fullName evidence="6">TerB-C domain-containing protein</fullName>
    </recommendedName>
</protein>
<feature type="compositionally biased region" description="Pro residues" evidence="1">
    <location>
        <begin position="447"/>
        <end position="459"/>
    </location>
</feature>
<organism evidence="4 5">
    <name type="scientific">Tannerella sp. oral taxon BU063 isolate Cell 2</name>
    <dbReference type="NCBI Taxonomy" id="1411148"/>
    <lineage>
        <taxon>Bacteria</taxon>
        <taxon>Pseudomonadati</taxon>
        <taxon>Bacteroidota</taxon>
        <taxon>Bacteroidia</taxon>
        <taxon>Bacteroidales</taxon>
        <taxon>Tannerellaceae</taxon>
        <taxon>Tannerella</taxon>
    </lineage>
</organism>
<reference evidence="4 5" key="1">
    <citation type="submission" date="2013-11" db="EMBL/GenBank/DDBJ databases">
        <title>Single cell genomics of uncultured Tannerella BU063 (oral taxon 286).</title>
        <authorList>
            <person name="Beall C.J."/>
            <person name="Campbell A.G."/>
            <person name="Griffen A.L."/>
            <person name="Podar M."/>
            <person name="Leys E.J."/>
        </authorList>
    </citation>
    <scope>NUCLEOTIDE SEQUENCE [LARGE SCALE GENOMIC DNA]</scope>
    <source>
        <strain evidence="4">Cell 2</strain>
    </source>
</reference>
<evidence type="ECO:0000259" key="2">
    <source>
        <dbReference type="Pfam" id="PF13208"/>
    </source>
</evidence>
<feature type="region of interest" description="Disordered" evidence="1">
    <location>
        <begin position="434"/>
        <end position="461"/>
    </location>
</feature>
<feature type="region of interest" description="Disordered" evidence="1">
    <location>
        <begin position="1"/>
        <end position="30"/>
    </location>
</feature>
<accession>W2C038</accession>
<dbReference type="EMBL" id="AYUF01000501">
    <property type="protein sequence ID" value="ETK00540.1"/>
    <property type="molecule type" value="Genomic_DNA"/>
</dbReference>
<dbReference type="InterPro" id="IPR028932">
    <property type="entry name" value="TerB-C"/>
</dbReference>